<name>A0A1Y2D0N5_9FUNG</name>
<keyword evidence="3" id="KW-1185">Reference proteome</keyword>
<accession>A0A1Y2D0N5</accession>
<feature type="region of interest" description="Disordered" evidence="1">
    <location>
        <begin position="211"/>
        <end position="242"/>
    </location>
</feature>
<evidence type="ECO:0000313" key="2">
    <source>
        <dbReference type="EMBL" id="ORY52694.1"/>
    </source>
</evidence>
<sequence length="242" mass="26408">MGSFFSQLKSTITQTFTKVFYGRSYRGYNEANSSEAPSPTPQSSQNVPETTINHCETAEDDCLFTPCSAHIDRIGSEISQPSKISGEFEEQLPMSDEITTMCPEPTTYQLTTLESNIVEKDEIILSAIDSLIATEDFGRLSTAITSVTEESNGTTEKIAGTTTPLIDLPSVKITHFDSAATLLDTETNTHEPFTNTANKLDQKWINQVNLQRNVKPKKAKKPKSKGKGKAGSSNGNISTTVD</sequence>
<proteinExistence type="predicted"/>
<feature type="compositionally biased region" description="Basic residues" evidence="1">
    <location>
        <begin position="214"/>
        <end position="228"/>
    </location>
</feature>
<gene>
    <name evidence="2" type="ORF">BCR33DRAFT_824536</name>
</gene>
<comment type="caution">
    <text evidence="2">The sequence shown here is derived from an EMBL/GenBank/DDBJ whole genome shotgun (WGS) entry which is preliminary data.</text>
</comment>
<dbReference type="Proteomes" id="UP000193642">
    <property type="component" value="Unassembled WGS sequence"/>
</dbReference>
<protein>
    <submittedName>
        <fullName evidence="2">Uncharacterized protein</fullName>
    </submittedName>
</protein>
<reference evidence="2 3" key="1">
    <citation type="submission" date="2016-07" db="EMBL/GenBank/DDBJ databases">
        <title>Pervasive Adenine N6-methylation of Active Genes in Fungi.</title>
        <authorList>
            <consortium name="DOE Joint Genome Institute"/>
            <person name="Mondo S.J."/>
            <person name="Dannebaum R.O."/>
            <person name="Kuo R.C."/>
            <person name="Labutti K."/>
            <person name="Haridas S."/>
            <person name="Kuo A."/>
            <person name="Salamov A."/>
            <person name="Ahrendt S.R."/>
            <person name="Lipzen A."/>
            <person name="Sullivan W."/>
            <person name="Andreopoulos W.B."/>
            <person name="Clum A."/>
            <person name="Lindquist E."/>
            <person name="Daum C."/>
            <person name="Ramamoorthy G.K."/>
            <person name="Gryganskyi A."/>
            <person name="Culley D."/>
            <person name="Magnuson J.K."/>
            <person name="James T.Y."/>
            <person name="O'Malley M.A."/>
            <person name="Stajich J.E."/>
            <person name="Spatafora J.W."/>
            <person name="Visel A."/>
            <person name="Grigoriev I.V."/>
        </authorList>
    </citation>
    <scope>NUCLEOTIDE SEQUENCE [LARGE SCALE GENOMIC DNA]</scope>
    <source>
        <strain evidence="2 3">JEL800</strain>
    </source>
</reference>
<dbReference type="EMBL" id="MCGO01000003">
    <property type="protein sequence ID" value="ORY52694.1"/>
    <property type="molecule type" value="Genomic_DNA"/>
</dbReference>
<organism evidence="2 3">
    <name type="scientific">Rhizoclosmatium globosum</name>
    <dbReference type="NCBI Taxonomy" id="329046"/>
    <lineage>
        <taxon>Eukaryota</taxon>
        <taxon>Fungi</taxon>
        <taxon>Fungi incertae sedis</taxon>
        <taxon>Chytridiomycota</taxon>
        <taxon>Chytridiomycota incertae sedis</taxon>
        <taxon>Chytridiomycetes</taxon>
        <taxon>Chytridiales</taxon>
        <taxon>Chytriomycetaceae</taxon>
        <taxon>Rhizoclosmatium</taxon>
    </lineage>
</organism>
<evidence type="ECO:0000313" key="3">
    <source>
        <dbReference type="Proteomes" id="UP000193642"/>
    </source>
</evidence>
<evidence type="ECO:0000256" key="1">
    <source>
        <dbReference type="SAM" id="MobiDB-lite"/>
    </source>
</evidence>
<dbReference type="AlphaFoldDB" id="A0A1Y2D0N5"/>
<dbReference type="OrthoDB" id="10329913at2759"/>